<feature type="non-terminal residue" evidence="6">
    <location>
        <position position="131"/>
    </location>
</feature>
<organism evidence="6">
    <name type="scientific">Trepomonas sp. PC1</name>
    <dbReference type="NCBI Taxonomy" id="1076344"/>
    <lineage>
        <taxon>Eukaryota</taxon>
        <taxon>Metamonada</taxon>
        <taxon>Diplomonadida</taxon>
        <taxon>Hexamitidae</taxon>
        <taxon>Hexamitinae</taxon>
        <taxon>Trepomonas</taxon>
    </lineage>
</organism>
<feature type="transmembrane region" description="Helical" evidence="4">
    <location>
        <begin position="48"/>
        <end position="65"/>
    </location>
</feature>
<feature type="domain" description="Major facilitator superfamily (MFS) profile" evidence="5">
    <location>
        <begin position="13"/>
        <end position="131"/>
    </location>
</feature>
<dbReference type="PROSITE" id="PS50850">
    <property type="entry name" value="MFS"/>
    <property type="match status" value="1"/>
</dbReference>
<comment type="subcellular location">
    <subcellularLocation>
        <location evidence="1">Cell membrane</location>
        <topology evidence="1">Multi-pass membrane protein</topology>
    </subcellularLocation>
</comment>
<dbReference type="GO" id="GO:0005886">
    <property type="term" value="C:plasma membrane"/>
    <property type="evidence" value="ECO:0007669"/>
    <property type="project" value="UniProtKB-SubCell"/>
</dbReference>
<protein>
    <submittedName>
        <fullName evidence="6">Major facilitator superfamily protein</fullName>
    </submittedName>
</protein>
<dbReference type="GO" id="GO:0022857">
    <property type="term" value="F:transmembrane transporter activity"/>
    <property type="evidence" value="ECO:0007669"/>
    <property type="project" value="InterPro"/>
</dbReference>
<sequence length="131" mass="14944">KYLQLENSKFSSMILFIVTGSVSVFMDSMGMTIALPKMEAEFKTDKSTVQWVQTIYLLAQAIFTIPLSKIALMFGEMNMMILCNMITVVFQIVLCFIDNFWLFCFLKFIVGAAHCCLVSIRTSMLRKMPPP</sequence>
<dbReference type="Pfam" id="PF07690">
    <property type="entry name" value="MFS_1"/>
    <property type="match status" value="1"/>
</dbReference>
<dbReference type="InterPro" id="IPR011701">
    <property type="entry name" value="MFS"/>
</dbReference>
<evidence type="ECO:0000256" key="3">
    <source>
        <dbReference type="ARBA" id="ARBA00022475"/>
    </source>
</evidence>
<keyword evidence="4" id="KW-0472">Membrane</keyword>
<dbReference type="PANTHER" id="PTHR43271:SF2">
    <property type="entry name" value="BLL2771 PROTEIN"/>
    <property type="match status" value="1"/>
</dbReference>
<keyword evidence="3" id="KW-1003">Cell membrane</keyword>
<dbReference type="EMBL" id="GDID01002280">
    <property type="protein sequence ID" value="JAP94326.1"/>
    <property type="molecule type" value="Transcribed_RNA"/>
</dbReference>
<reference evidence="6" key="1">
    <citation type="submission" date="2015-07" db="EMBL/GenBank/DDBJ databases">
        <title>Adaptation to a free-living lifestyle via gene acquisitions in the diplomonad Trepomonas sp. PC1.</title>
        <authorList>
            <person name="Xu F."/>
            <person name="Jerlstrom-Hultqvist J."/>
            <person name="Kolisko M."/>
            <person name="Simpson A.G.B."/>
            <person name="Roger A.J."/>
            <person name="Svard S.G."/>
            <person name="Andersson J.O."/>
        </authorList>
    </citation>
    <scope>NUCLEOTIDE SEQUENCE</scope>
    <source>
        <strain evidence="6">PC1</strain>
    </source>
</reference>
<name>A0A146KFT5_9EUKA</name>
<dbReference type="InterPro" id="IPR020846">
    <property type="entry name" value="MFS_dom"/>
</dbReference>
<dbReference type="InterPro" id="IPR036259">
    <property type="entry name" value="MFS_trans_sf"/>
</dbReference>
<keyword evidence="4" id="KW-0812">Transmembrane</keyword>
<dbReference type="Gene3D" id="1.20.1250.20">
    <property type="entry name" value="MFS general substrate transporter like domains"/>
    <property type="match status" value="1"/>
</dbReference>
<feature type="transmembrane region" description="Helical" evidence="4">
    <location>
        <begin position="12"/>
        <end position="36"/>
    </location>
</feature>
<proteinExistence type="predicted"/>
<keyword evidence="4" id="KW-1133">Transmembrane helix</keyword>
<evidence type="ECO:0000256" key="4">
    <source>
        <dbReference type="SAM" id="Phobius"/>
    </source>
</evidence>
<dbReference type="SUPFAM" id="SSF103473">
    <property type="entry name" value="MFS general substrate transporter"/>
    <property type="match status" value="1"/>
</dbReference>
<dbReference type="AlphaFoldDB" id="A0A146KFT5"/>
<feature type="transmembrane region" description="Helical" evidence="4">
    <location>
        <begin position="77"/>
        <end position="94"/>
    </location>
</feature>
<evidence type="ECO:0000313" key="6">
    <source>
        <dbReference type="EMBL" id="JAP94326.1"/>
    </source>
</evidence>
<accession>A0A146KFT5</accession>
<evidence type="ECO:0000256" key="1">
    <source>
        <dbReference type="ARBA" id="ARBA00004651"/>
    </source>
</evidence>
<evidence type="ECO:0000259" key="5">
    <source>
        <dbReference type="PROSITE" id="PS50850"/>
    </source>
</evidence>
<keyword evidence="2" id="KW-0813">Transport</keyword>
<dbReference type="PANTHER" id="PTHR43271">
    <property type="entry name" value="BLL2771 PROTEIN"/>
    <property type="match status" value="1"/>
</dbReference>
<feature type="non-terminal residue" evidence="6">
    <location>
        <position position="1"/>
    </location>
</feature>
<evidence type="ECO:0000256" key="2">
    <source>
        <dbReference type="ARBA" id="ARBA00022448"/>
    </source>
</evidence>
<gene>
    <name evidence="6" type="ORF">TPC1_13066</name>
</gene>